<dbReference type="EMBL" id="JACIFH010000001">
    <property type="protein sequence ID" value="MBB4141289.1"/>
    <property type="molecule type" value="Genomic_DNA"/>
</dbReference>
<keyword evidence="6" id="KW-1185">Reference proteome</keyword>
<dbReference type="Pfam" id="PF00881">
    <property type="entry name" value="Nitroreductase"/>
    <property type="match status" value="1"/>
</dbReference>
<dbReference type="RefSeq" id="WP_183500781.1">
    <property type="nucleotide sequence ID" value="NZ_BAABCO010000003.1"/>
</dbReference>
<evidence type="ECO:0000256" key="1">
    <source>
        <dbReference type="ARBA" id="ARBA00022630"/>
    </source>
</evidence>
<protein>
    <submittedName>
        <fullName evidence="5">Nitroreductase</fullName>
    </submittedName>
</protein>
<feature type="domain" description="Nitroreductase" evidence="4">
    <location>
        <begin position="22"/>
        <end position="211"/>
    </location>
</feature>
<dbReference type="CDD" id="cd02136">
    <property type="entry name" value="PnbA_NfnB-like"/>
    <property type="match status" value="1"/>
</dbReference>
<comment type="caution">
    <text evidence="5">The sequence shown here is derived from an EMBL/GenBank/DDBJ whole genome shotgun (WGS) entry which is preliminary data.</text>
</comment>
<dbReference type="GO" id="GO:0016491">
    <property type="term" value="F:oxidoreductase activity"/>
    <property type="evidence" value="ECO:0007669"/>
    <property type="project" value="UniProtKB-KW"/>
</dbReference>
<name>A0AA40VNZ1_9MICO</name>
<accession>A0AA40VNZ1</accession>
<dbReference type="InterPro" id="IPR000415">
    <property type="entry name" value="Nitroreductase-like"/>
</dbReference>
<evidence type="ECO:0000313" key="6">
    <source>
        <dbReference type="Proteomes" id="UP000549113"/>
    </source>
</evidence>
<dbReference type="InterPro" id="IPR029479">
    <property type="entry name" value="Nitroreductase"/>
</dbReference>
<dbReference type="Gene3D" id="3.40.109.10">
    <property type="entry name" value="NADH Oxidase"/>
    <property type="match status" value="1"/>
</dbReference>
<evidence type="ECO:0000313" key="5">
    <source>
        <dbReference type="EMBL" id="MBB4141289.1"/>
    </source>
</evidence>
<keyword evidence="2" id="KW-0288">FMN</keyword>
<sequence>MATSHSLDAPPADPSGPLEQLLRERWSCRAFEPRQVETATIERMFTLAQLAPSWCNTQPWQVIVTSGAATERFRAGLTAQIRSEGPSRPTDFDTPREYTGVYRERRRESGRQLYEALDIGYDDRAARARQAFLNWELFGAPHVAIVTTATEQGTYGAVDSGLYAGYLLLAAHSLGLGTVPQGAFAYAAPFIREHFSIPPDRKVLLGVAFGYPAEDHPVNRYRTTRAALTDSVRFVTA</sequence>
<keyword evidence="1" id="KW-0285">Flavoprotein</keyword>
<dbReference type="PANTHER" id="PTHR23026:SF90">
    <property type="entry name" value="IODOTYROSINE DEIODINASE 1"/>
    <property type="match status" value="1"/>
</dbReference>
<dbReference type="Proteomes" id="UP000549113">
    <property type="component" value="Unassembled WGS sequence"/>
</dbReference>
<dbReference type="SUPFAM" id="SSF55469">
    <property type="entry name" value="FMN-dependent nitroreductase-like"/>
    <property type="match status" value="1"/>
</dbReference>
<organism evidence="5 6">
    <name type="scientific">Microbacterium invictum</name>
    <dbReference type="NCBI Taxonomy" id="515415"/>
    <lineage>
        <taxon>Bacteria</taxon>
        <taxon>Bacillati</taxon>
        <taxon>Actinomycetota</taxon>
        <taxon>Actinomycetes</taxon>
        <taxon>Micrococcales</taxon>
        <taxon>Microbacteriaceae</taxon>
        <taxon>Microbacterium</taxon>
    </lineage>
</organism>
<proteinExistence type="predicted"/>
<gene>
    <name evidence="5" type="ORF">BKA10_003083</name>
</gene>
<dbReference type="InterPro" id="IPR050627">
    <property type="entry name" value="Nitroreductase/BluB"/>
</dbReference>
<evidence type="ECO:0000259" key="4">
    <source>
        <dbReference type="Pfam" id="PF00881"/>
    </source>
</evidence>
<keyword evidence="3" id="KW-0560">Oxidoreductase</keyword>
<reference evidence="5 6" key="1">
    <citation type="submission" date="2020-08" db="EMBL/GenBank/DDBJ databases">
        <title>Sequencing the genomes of 1000 actinobacteria strains.</title>
        <authorList>
            <person name="Klenk H.-P."/>
        </authorList>
    </citation>
    <scope>NUCLEOTIDE SEQUENCE [LARGE SCALE GENOMIC DNA]</scope>
    <source>
        <strain evidence="5 6">DSM 19600</strain>
    </source>
</reference>
<dbReference type="AlphaFoldDB" id="A0AA40VNZ1"/>
<evidence type="ECO:0000256" key="2">
    <source>
        <dbReference type="ARBA" id="ARBA00022643"/>
    </source>
</evidence>
<evidence type="ECO:0000256" key="3">
    <source>
        <dbReference type="ARBA" id="ARBA00023002"/>
    </source>
</evidence>
<dbReference type="PANTHER" id="PTHR23026">
    <property type="entry name" value="NADPH NITROREDUCTASE"/>
    <property type="match status" value="1"/>
</dbReference>